<dbReference type="EnsemblMetazoa" id="AMIN014705-RA">
    <property type="protein sequence ID" value="AMIN014705-PA"/>
    <property type="gene ID" value="AMIN014705"/>
</dbReference>
<dbReference type="Proteomes" id="UP000075920">
    <property type="component" value="Unassembled WGS sequence"/>
</dbReference>
<reference evidence="1" key="2">
    <citation type="submission" date="2020-05" db="UniProtKB">
        <authorList>
            <consortium name="EnsemblMetazoa"/>
        </authorList>
    </citation>
    <scope>IDENTIFICATION</scope>
    <source>
        <strain evidence="1">MINIMUS1</strain>
    </source>
</reference>
<dbReference type="AlphaFoldDB" id="A0A182WPW7"/>
<name>A0A182WPW7_9DIPT</name>
<accession>A0A182WPW7</accession>
<protein>
    <submittedName>
        <fullName evidence="1">Uncharacterized protein</fullName>
    </submittedName>
</protein>
<evidence type="ECO:0000313" key="1">
    <source>
        <dbReference type="EnsemblMetazoa" id="AMIN014705-PA"/>
    </source>
</evidence>
<dbReference type="VEuPathDB" id="VectorBase:AMIN014705"/>
<evidence type="ECO:0000313" key="2">
    <source>
        <dbReference type="Proteomes" id="UP000075920"/>
    </source>
</evidence>
<organism evidence="1 2">
    <name type="scientific">Anopheles minimus</name>
    <dbReference type="NCBI Taxonomy" id="112268"/>
    <lineage>
        <taxon>Eukaryota</taxon>
        <taxon>Metazoa</taxon>
        <taxon>Ecdysozoa</taxon>
        <taxon>Arthropoda</taxon>
        <taxon>Hexapoda</taxon>
        <taxon>Insecta</taxon>
        <taxon>Pterygota</taxon>
        <taxon>Neoptera</taxon>
        <taxon>Endopterygota</taxon>
        <taxon>Diptera</taxon>
        <taxon>Nematocera</taxon>
        <taxon>Culicoidea</taxon>
        <taxon>Culicidae</taxon>
        <taxon>Anophelinae</taxon>
        <taxon>Anopheles</taxon>
    </lineage>
</organism>
<proteinExistence type="predicted"/>
<sequence>MVCPITSMLRMHPSLVRFLYKIHIDGWFGLSSFQDTSMQHCRTLATLSRFV</sequence>
<reference evidence="2" key="1">
    <citation type="submission" date="2013-03" db="EMBL/GenBank/DDBJ databases">
        <title>The Genome Sequence of Anopheles minimus MINIMUS1.</title>
        <authorList>
            <consortium name="The Broad Institute Genomics Platform"/>
            <person name="Neafsey D.E."/>
            <person name="Walton C."/>
            <person name="Walker B."/>
            <person name="Young S.K."/>
            <person name="Zeng Q."/>
            <person name="Gargeya S."/>
            <person name="Fitzgerald M."/>
            <person name="Haas B."/>
            <person name="Abouelleil A."/>
            <person name="Allen A.W."/>
            <person name="Alvarado L."/>
            <person name="Arachchi H.M."/>
            <person name="Berlin A.M."/>
            <person name="Chapman S.B."/>
            <person name="Gainer-Dewar J."/>
            <person name="Goldberg J."/>
            <person name="Griggs A."/>
            <person name="Gujja S."/>
            <person name="Hansen M."/>
            <person name="Howarth C."/>
            <person name="Imamovic A."/>
            <person name="Ireland A."/>
            <person name="Larimer J."/>
            <person name="McCowan C."/>
            <person name="Murphy C."/>
            <person name="Pearson M."/>
            <person name="Poon T.W."/>
            <person name="Priest M."/>
            <person name="Roberts A."/>
            <person name="Saif S."/>
            <person name="Shea T."/>
            <person name="Sisk P."/>
            <person name="Sykes S."/>
            <person name="Wortman J."/>
            <person name="Nusbaum C."/>
            <person name="Birren B."/>
        </authorList>
    </citation>
    <scope>NUCLEOTIDE SEQUENCE [LARGE SCALE GENOMIC DNA]</scope>
    <source>
        <strain evidence="2">MINIMUS1</strain>
    </source>
</reference>
<keyword evidence="2" id="KW-1185">Reference proteome</keyword>